<comment type="pathway">
    <text evidence="2 13">Glycolipid biosynthesis; lipid IV(A) biosynthesis; lipid IV(A) from (3R)-3-hydroxytetradecanoyl-[acyl-carrier-protein] and UDP-N-acetyl-alpha-D-glucosamine: step 6/6.</text>
</comment>
<accession>A0ABT6VQJ4</accession>
<evidence type="ECO:0000256" key="11">
    <source>
        <dbReference type="ARBA" id="ARBA00023098"/>
    </source>
</evidence>
<dbReference type="InterPro" id="IPR027417">
    <property type="entry name" value="P-loop_NTPase"/>
</dbReference>
<evidence type="ECO:0000256" key="12">
    <source>
        <dbReference type="ARBA" id="ARBA00029757"/>
    </source>
</evidence>
<sequence>MSLGQRWLEAAYRGDAWLLALRPLEALYRRAVARRAAAYATGSKPVWRAPVPVIVVGNITLGGTGKSPLVAWLGHFLAARGWRPGIVSRGYGGRAGSYPLRVEETTAVAECGDEPRMLFDQTGLPLVVDPDRPRGAGRLVEAGCDILISDDGLQHLALGRDLEMVVVDGQRGFGNGRCLPAGPLREPLSRLEGVDAVVINGEPAFTPPEGAHGMALVPAGWRHLASGERRPMAPLPFAGPVHAVAGIGHPGRFLATLEGLGVEATLHPFADHHDFRGGDLAFDDGRPVVMTAKDAIKCRGLAPPDSWVLEVAARPDTGFVAWFEARLKTFGPSPGASRGEAGR</sequence>
<dbReference type="Pfam" id="PF02606">
    <property type="entry name" value="LpxK"/>
    <property type="match status" value="1"/>
</dbReference>
<dbReference type="GO" id="GO:0009029">
    <property type="term" value="F:lipid-A 4'-kinase activity"/>
    <property type="evidence" value="ECO:0007669"/>
    <property type="project" value="UniProtKB-EC"/>
</dbReference>
<evidence type="ECO:0000256" key="13">
    <source>
        <dbReference type="HAMAP-Rule" id="MF_00409"/>
    </source>
</evidence>
<evidence type="ECO:0000313" key="15">
    <source>
        <dbReference type="Proteomes" id="UP001244242"/>
    </source>
</evidence>
<dbReference type="Proteomes" id="UP001244242">
    <property type="component" value="Unassembled WGS sequence"/>
</dbReference>
<evidence type="ECO:0000256" key="2">
    <source>
        <dbReference type="ARBA" id="ARBA00004870"/>
    </source>
</evidence>
<keyword evidence="10 13" id="KW-0067">ATP-binding</keyword>
<dbReference type="EMBL" id="JASCQO010000054">
    <property type="protein sequence ID" value="MDI5936263.1"/>
    <property type="molecule type" value="Genomic_DNA"/>
</dbReference>
<comment type="caution">
    <text evidence="13">Lacks conserved residue(s) required for the propagation of feature annotation.</text>
</comment>
<keyword evidence="8 13" id="KW-0547">Nucleotide-binding</keyword>
<protein>
    <recommendedName>
        <fullName evidence="4 13">Tetraacyldisaccharide 4'-kinase</fullName>
        <ecNumber evidence="3 13">2.7.1.130</ecNumber>
    </recommendedName>
    <alternativeName>
        <fullName evidence="12 13">Lipid A 4'-kinase</fullName>
    </alternativeName>
</protein>
<evidence type="ECO:0000256" key="4">
    <source>
        <dbReference type="ARBA" id="ARBA00016436"/>
    </source>
</evidence>
<comment type="catalytic activity">
    <reaction evidence="13">
        <text>a lipid A disaccharide + ATP = a lipid IVA + ADP + H(+)</text>
        <dbReference type="Rhea" id="RHEA:67840"/>
        <dbReference type="ChEBI" id="CHEBI:15378"/>
        <dbReference type="ChEBI" id="CHEBI:30616"/>
        <dbReference type="ChEBI" id="CHEBI:176343"/>
        <dbReference type="ChEBI" id="CHEBI:176425"/>
        <dbReference type="ChEBI" id="CHEBI:456216"/>
        <dbReference type="EC" id="2.7.1.130"/>
    </reaction>
</comment>
<evidence type="ECO:0000256" key="8">
    <source>
        <dbReference type="ARBA" id="ARBA00022741"/>
    </source>
</evidence>
<name>A0ABT6VQJ4_9GAMM</name>
<comment type="function">
    <text evidence="1 13">Transfers the gamma-phosphate of ATP to the 4'-position of a tetraacyldisaccharide 1-phosphate intermediate (termed DS-1-P) to form tetraacyldisaccharide 1,4'-bis-phosphate (lipid IVA).</text>
</comment>
<dbReference type="PANTHER" id="PTHR42724">
    <property type="entry name" value="TETRAACYLDISACCHARIDE 4'-KINASE"/>
    <property type="match status" value="1"/>
</dbReference>
<evidence type="ECO:0000256" key="3">
    <source>
        <dbReference type="ARBA" id="ARBA00012071"/>
    </source>
</evidence>
<evidence type="ECO:0000256" key="9">
    <source>
        <dbReference type="ARBA" id="ARBA00022777"/>
    </source>
</evidence>
<dbReference type="HAMAP" id="MF_00409">
    <property type="entry name" value="LpxK"/>
    <property type="match status" value="1"/>
</dbReference>
<evidence type="ECO:0000256" key="10">
    <source>
        <dbReference type="ARBA" id="ARBA00022840"/>
    </source>
</evidence>
<dbReference type="NCBIfam" id="TIGR00682">
    <property type="entry name" value="lpxK"/>
    <property type="match status" value="1"/>
</dbReference>
<keyword evidence="7 13" id="KW-0808">Transferase</keyword>
<dbReference type="SUPFAM" id="SSF52540">
    <property type="entry name" value="P-loop containing nucleoside triphosphate hydrolases"/>
    <property type="match status" value="1"/>
</dbReference>
<organism evidence="14 15">
    <name type="scientific">Halomonas kalidii</name>
    <dbReference type="NCBI Taxonomy" id="3043293"/>
    <lineage>
        <taxon>Bacteria</taxon>
        <taxon>Pseudomonadati</taxon>
        <taxon>Pseudomonadota</taxon>
        <taxon>Gammaproteobacteria</taxon>
        <taxon>Oceanospirillales</taxon>
        <taxon>Halomonadaceae</taxon>
        <taxon>Halomonas</taxon>
    </lineage>
</organism>
<keyword evidence="11 13" id="KW-0443">Lipid metabolism</keyword>
<proteinExistence type="inferred from homology"/>
<keyword evidence="15" id="KW-1185">Reference proteome</keyword>
<dbReference type="EC" id="2.7.1.130" evidence="3 13"/>
<dbReference type="RefSeq" id="WP_282723663.1">
    <property type="nucleotide sequence ID" value="NZ_JASCQO010000054.1"/>
</dbReference>
<dbReference type="InterPro" id="IPR003758">
    <property type="entry name" value="LpxK"/>
</dbReference>
<keyword evidence="5 13" id="KW-0444">Lipid biosynthesis</keyword>
<evidence type="ECO:0000256" key="1">
    <source>
        <dbReference type="ARBA" id="ARBA00002274"/>
    </source>
</evidence>
<comment type="similarity">
    <text evidence="13">Belongs to the LpxK family.</text>
</comment>
<comment type="caution">
    <text evidence="14">The sequence shown here is derived from an EMBL/GenBank/DDBJ whole genome shotgun (WGS) entry which is preliminary data.</text>
</comment>
<reference evidence="14 15" key="1">
    <citation type="submission" date="2023-04" db="EMBL/GenBank/DDBJ databases">
        <title>Halomonas strains isolated from rhizosphere soil.</title>
        <authorList>
            <person name="Xu L."/>
            <person name="Sun J.-Q."/>
        </authorList>
    </citation>
    <scope>NUCLEOTIDE SEQUENCE [LARGE SCALE GENOMIC DNA]</scope>
    <source>
        <strain evidence="14 15">LN1S58</strain>
    </source>
</reference>
<evidence type="ECO:0000256" key="5">
    <source>
        <dbReference type="ARBA" id="ARBA00022516"/>
    </source>
</evidence>
<gene>
    <name evidence="13 14" type="primary">lpxK</name>
    <name evidence="14" type="ORF">QLQ84_20940</name>
</gene>
<keyword evidence="9 13" id="KW-0418">Kinase</keyword>
<dbReference type="PANTHER" id="PTHR42724:SF1">
    <property type="entry name" value="TETRAACYLDISACCHARIDE 4'-KINASE, MITOCHONDRIAL-RELATED"/>
    <property type="match status" value="1"/>
</dbReference>
<keyword evidence="6 13" id="KW-0441">Lipid A biosynthesis</keyword>
<evidence type="ECO:0000313" key="14">
    <source>
        <dbReference type="EMBL" id="MDI5936263.1"/>
    </source>
</evidence>
<evidence type="ECO:0000256" key="6">
    <source>
        <dbReference type="ARBA" id="ARBA00022556"/>
    </source>
</evidence>
<evidence type="ECO:0000256" key="7">
    <source>
        <dbReference type="ARBA" id="ARBA00022679"/>
    </source>
</evidence>